<name>A0A0J7YN63_BETVV</name>
<sequence>MMQKLNFEGEKAKEIKGRVRKKTLRGYGDGGPVDGG</sequence>
<organism evidence="1 2">
    <name type="scientific">Beta vulgaris subsp. vulgaris</name>
    <name type="common">Beet</name>
    <dbReference type="NCBI Taxonomy" id="3555"/>
    <lineage>
        <taxon>Eukaryota</taxon>
        <taxon>Viridiplantae</taxon>
        <taxon>Streptophyta</taxon>
        <taxon>Embryophyta</taxon>
        <taxon>Tracheophyta</taxon>
        <taxon>Spermatophyta</taxon>
        <taxon>Magnoliopsida</taxon>
        <taxon>eudicotyledons</taxon>
        <taxon>Gunneridae</taxon>
        <taxon>Pentapetalae</taxon>
        <taxon>Caryophyllales</taxon>
        <taxon>Chenopodiaceae</taxon>
        <taxon>Betoideae</taxon>
        <taxon>Beta</taxon>
    </lineage>
</organism>
<evidence type="ECO:0000313" key="2">
    <source>
        <dbReference type="Proteomes" id="UP000035740"/>
    </source>
</evidence>
<protein>
    <submittedName>
        <fullName evidence="1">Uncharacterized protein</fullName>
    </submittedName>
</protein>
<accession>A0A0J7YN63</accession>
<evidence type="ECO:0000313" key="1">
    <source>
        <dbReference type="EMBL" id="KMS64568.1"/>
    </source>
</evidence>
<reference evidence="1 2" key="1">
    <citation type="journal article" date="2014" name="Nature">
        <title>The genome of the recently domesticated crop plant sugar beet (Beta vulgaris).</title>
        <authorList>
            <person name="Dohm J.C."/>
            <person name="Minoche A.E."/>
            <person name="Holtgrawe D."/>
            <person name="Capella-Gutierrez S."/>
            <person name="Zakrzewski F."/>
            <person name="Tafer H."/>
            <person name="Rupp O."/>
            <person name="Sorensen T.R."/>
            <person name="Stracke R."/>
            <person name="Reinhardt R."/>
            <person name="Goesmann A."/>
            <person name="Kraft T."/>
            <person name="Schulz B."/>
            <person name="Stadler P.F."/>
            <person name="Schmidt T."/>
            <person name="Gabaldon T."/>
            <person name="Lehrach H."/>
            <person name="Weisshaar B."/>
            <person name="Himmelbauer H."/>
        </authorList>
    </citation>
    <scope>NUCLEOTIDE SEQUENCE [LARGE SCALE GENOMIC DNA]</scope>
    <source>
        <tissue evidence="1">Taproot</tissue>
    </source>
</reference>
<dbReference type="Proteomes" id="UP000035740">
    <property type="component" value="Unassembled WGS sequence"/>
</dbReference>
<keyword evidence="2" id="KW-1185">Reference proteome</keyword>
<dbReference type="EMBL" id="KQ128008">
    <property type="protein sequence ID" value="KMS64568.1"/>
    <property type="molecule type" value="Genomic_DNA"/>
</dbReference>
<dbReference type="Gramene" id="KMS64568">
    <property type="protein sequence ID" value="KMS64568"/>
    <property type="gene ID" value="BVRB_018970"/>
</dbReference>
<gene>
    <name evidence="1" type="ORF">BVRB_018970</name>
</gene>
<proteinExistence type="predicted"/>
<dbReference type="AlphaFoldDB" id="A0A0J7YN63"/>